<organism evidence="12 13">
    <name type="scientific">Acaromyces ingoldii</name>
    <dbReference type="NCBI Taxonomy" id="215250"/>
    <lineage>
        <taxon>Eukaryota</taxon>
        <taxon>Fungi</taxon>
        <taxon>Dikarya</taxon>
        <taxon>Basidiomycota</taxon>
        <taxon>Ustilaginomycotina</taxon>
        <taxon>Exobasidiomycetes</taxon>
        <taxon>Exobasidiales</taxon>
        <taxon>Cryptobasidiaceae</taxon>
        <taxon>Acaromyces</taxon>
    </lineage>
</organism>
<gene>
    <name evidence="12" type="ORF">FA10DRAFT_266983</name>
</gene>
<dbReference type="SUPFAM" id="SSF117289">
    <property type="entry name" value="Nucleoporin domain"/>
    <property type="match status" value="1"/>
</dbReference>
<evidence type="ECO:0000256" key="1">
    <source>
        <dbReference type="ARBA" id="ARBA00004259"/>
    </source>
</evidence>
<feature type="compositionally biased region" description="Acidic residues" evidence="9">
    <location>
        <begin position="1228"/>
        <end position="1238"/>
    </location>
</feature>
<dbReference type="InterPro" id="IPR007187">
    <property type="entry name" value="Nucleoporin_Nup133/Nup155_C"/>
</dbReference>
<evidence type="ECO:0000256" key="8">
    <source>
        <dbReference type="SAM" id="Coils"/>
    </source>
</evidence>
<dbReference type="GO" id="GO:0031080">
    <property type="term" value="C:nuclear pore outer ring"/>
    <property type="evidence" value="ECO:0007669"/>
    <property type="project" value="TreeGrafter"/>
</dbReference>
<protein>
    <recommendedName>
        <fullName evidence="14">Nucleoporin Nup133/Nup155-like C-terminal domain-containing protein</fullName>
    </recommendedName>
</protein>
<dbReference type="Gene3D" id="1.20.58.1380">
    <property type="match status" value="1"/>
</dbReference>
<keyword evidence="6" id="KW-0811">Translocation</keyword>
<evidence type="ECO:0000256" key="4">
    <source>
        <dbReference type="ARBA" id="ARBA00022816"/>
    </source>
</evidence>
<dbReference type="InterPro" id="IPR037624">
    <property type="entry name" value="Nup133-like"/>
</dbReference>
<evidence type="ECO:0000259" key="10">
    <source>
        <dbReference type="Pfam" id="PF03177"/>
    </source>
</evidence>
<dbReference type="PANTHER" id="PTHR13405:SF11">
    <property type="entry name" value="NUCLEAR PORE COMPLEX PROTEIN NUP133"/>
    <property type="match status" value="1"/>
</dbReference>
<keyword evidence="4" id="KW-0509">mRNA transport</keyword>
<dbReference type="STRING" id="215250.A0A316YNZ6"/>
<dbReference type="Gene3D" id="2.130.10.10">
    <property type="entry name" value="YVTN repeat-like/Quinoprotein amine dehydrogenase"/>
    <property type="match status" value="1"/>
</dbReference>
<evidence type="ECO:0000256" key="3">
    <source>
        <dbReference type="ARBA" id="ARBA00022448"/>
    </source>
</evidence>
<accession>A0A316YNZ6</accession>
<keyword evidence="3" id="KW-0813">Transport</keyword>
<dbReference type="GO" id="GO:0017056">
    <property type="term" value="F:structural constituent of nuclear pore"/>
    <property type="evidence" value="ECO:0007669"/>
    <property type="project" value="InterPro"/>
</dbReference>
<feature type="domain" description="Nucleoporin Nup133/Nup155-like C-terminal" evidence="10">
    <location>
        <begin position="572"/>
        <end position="1193"/>
    </location>
</feature>
<evidence type="ECO:0000259" key="11">
    <source>
        <dbReference type="Pfam" id="PF08801"/>
    </source>
</evidence>
<dbReference type="PANTHER" id="PTHR13405">
    <property type="entry name" value="NUCLEAR PORE COMPLEX PROTEIN NUP133"/>
    <property type="match status" value="1"/>
</dbReference>
<evidence type="ECO:0000313" key="12">
    <source>
        <dbReference type="EMBL" id="PWN90524.1"/>
    </source>
</evidence>
<reference evidence="12 13" key="1">
    <citation type="journal article" date="2018" name="Mol. Biol. Evol.">
        <title>Broad Genomic Sampling Reveals a Smut Pathogenic Ancestry of the Fungal Clade Ustilaginomycotina.</title>
        <authorList>
            <person name="Kijpornyongpan T."/>
            <person name="Mondo S.J."/>
            <person name="Barry K."/>
            <person name="Sandor L."/>
            <person name="Lee J."/>
            <person name="Lipzen A."/>
            <person name="Pangilinan J."/>
            <person name="LaButti K."/>
            <person name="Hainaut M."/>
            <person name="Henrissat B."/>
            <person name="Grigoriev I.V."/>
            <person name="Spatafora J.W."/>
            <person name="Aime M.C."/>
        </authorList>
    </citation>
    <scope>NUCLEOTIDE SEQUENCE [LARGE SCALE GENOMIC DNA]</scope>
    <source>
        <strain evidence="12 13">MCA 4198</strain>
    </source>
</reference>
<name>A0A316YNZ6_9BASI</name>
<keyword evidence="7" id="KW-0539">Nucleus</keyword>
<evidence type="ECO:0008006" key="14">
    <source>
        <dbReference type="Google" id="ProtNLM"/>
    </source>
</evidence>
<dbReference type="Pfam" id="PF08801">
    <property type="entry name" value="Nucleoporin_N"/>
    <property type="match status" value="1"/>
</dbReference>
<dbReference type="Proteomes" id="UP000245768">
    <property type="component" value="Unassembled WGS sequence"/>
</dbReference>
<dbReference type="RefSeq" id="XP_025377722.1">
    <property type="nucleotide sequence ID" value="XM_025521730.1"/>
</dbReference>
<dbReference type="GO" id="GO:0016973">
    <property type="term" value="P:poly(A)+ mRNA export from nucleus"/>
    <property type="evidence" value="ECO:0007669"/>
    <property type="project" value="TreeGrafter"/>
</dbReference>
<comment type="subcellular location">
    <subcellularLocation>
        <location evidence="1">Nucleus envelope</location>
    </subcellularLocation>
</comment>
<dbReference type="InParanoid" id="A0A316YNZ6"/>
<proteinExistence type="inferred from homology"/>
<comment type="similarity">
    <text evidence="2">Belongs to the nucleoporin Nup133 family.</text>
</comment>
<dbReference type="GO" id="GO:0000972">
    <property type="term" value="P:transcription-dependent tethering of RNA polymerase II gene DNA at nuclear periphery"/>
    <property type="evidence" value="ECO:0007669"/>
    <property type="project" value="TreeGrafter"/>
</dbReference>
<evidence type="ECO:0000313" key="13">
    <source>
        <dbReference type="Proteomes" id="UP000245768"/>
    </source>
</evidence>
<dbReference type="InterPro" id="IPR015943">
    <property type="entry name" value="WD40/YVTN_repeat-like_dom_sf"/>
</dbReference>
<dbReference type="GeneID" id="37043646"/>
<evidence type="ECO:0000256" key="6">
    <source>
        <dbReference type="ARBA" id="ARBA00023010"/>
    </source>
</evidence>
<evidence type="ECO:0000256" key="2">
    <source>
        <dbReference type="ARBA" id="ARBA00005569"/>
    </source>
</evidence>
<dbReference type="GO" id="GO:0006606">
    <property type="term" value="P:protein import into nucleus"/>
    <property type="evidence" value="ECO:0007669"/>
    <property type="project" value="TreeGrafter"/>
</dbReference>
<dbReference type="OrthoDB" id="103454at2759"/>
<sequence>MAVSLTSMGGGAKWNQAPALEEGAILAKDDVSAISVFSRLPLEVAASLQHTDPYSHFSRAELDTQTGFAHLVTHDKCFVWSFVSRGFDYPTCYSFTIPSSSSNSTSSSSTSITPVGAAFSALVPRSSDREPGLILVSAAGDFRFWESVASLTAAADRANQLSVPLGSGETVTALRRCQTTSYVIATSHSRLFHVHLSAQQGRMQPHVSAFAQPRGIFGRLFGAAASFASSEGGIVALDSCSSQDGFAHVFAAGKNLLQKWSLVEGPAEKLVIEQDIRPLIANAVSEGGAATVDWAKIECRDVAATKEGDVAILYSLRSPSSSDDSHGLGIARVSVPSSASSFVVERAYPLHHRYLPQSSSLVAGPRLALPNGGSVAFVLLPDAIITRVLDDNDSLFEDSIGLKDAPGVRIVGFGIEGPEIEAATGIAAMSLMTPSTGTLLLELDPEAVSTISASLASPSERSVVQTARLRAKVEQAVFHGDDARNPIAFKLDPETKGDLIAATEQLSSEIVLASLESLDSIVDIKSQLATRLYRLQALIKFVGENGALGKLSHTCRRRLCSDAELVAAAVELWQYQNDLLRDSTRQLRTMNPLAKSIEAVMGRLGGLGEDAVRLFLRNALSYLNDVFGQLLVEVRASASSGLETQSSVIEEANRAVLAAFDAALLYRSENANLYRLEGEQTALETWTCQPIDVELASSLYEWTEKLIKERTRRLGNDIDAALREFVVDVDDPVSVQQRQQRELKGQLCELASVGLSIYQERLGYLTAASAAGNASFDRERSAFETAFHQARSSMILPLVSIGRQERAFNLAEKHRDFRTLTELCNLPEAFSQTRINHYLHKYRHAFAFELYRWYLEKNKARMLLEQDETFGDLLLDFLDATHHPRVSWLHDLALSRYQSASKTLLEEADGETRLGSKKLMLSLGKLAYVAELDEDQIATKKQQQQIEVIDDQLDLANVHARLKELFVGVAKENRLSGGGGEQDVAESVSELLAPTLGPAYSLVFAGLARKLMADLVLSSEDLIDLLTLKQPAHSSSGGEAEDETEGVAMDFTDYTTSLEVYIRSKDVPPQRLEKASLPSLWRRVILHDDWAEVLDTAGASDEEVNARIESSALFAVVRAALAAQQDGGGEGTIADLVPDSVEACLQAPDLELLQARFAGEATERIEELHAEIETEVETLREMARTARLDRWWEEILRLAQVSVDVETAADADTVESPTAPPSMHDNDLGEVTEEDMDM</sequence>
<keyword evidence="8" id="KW-0175">Coiled coil</keyword>
<dbReference type="AlphaFoldDB" id="A0A316YNZ6"/>
<feature type="domain" description="Nucleoporin Nup133/Nup155-like N-terminal" evidence="11">
    <location>
        <begin position="30"/>
        <end position="389"/>
    </location>
</feature>
<evidence type="ECO:0000256" key="7">
    <source>
        <dbReference type="ARBA" id="ARBA00023242"/>
    </source>
</evidence>
<dbReference type="EMBL" id="KZ819636">
    <property type="protein sequence ID" value="PWN90524.1"/>
    <property type="molecule type" value="Genomic_DNA"/>
</dbReference>
<keyword evidence="13" id="KW-1185">Reference proteome</keyword>
<evidence type="ECO:0000256" key="9">
    <source>
        <dbReference type="SAM" id="MobiDB-lite"/>
    </source>
</evidence>
<feature type="region of interest" description="Disordered" evidence="9">
    <location>
        <begin position="1210"/>
        <end position="1238"/>
    </location>
</feature>
<evidence type="ECO:0000256" key="5">
    <source>
        <dbReference type="ARBA" id="ARBA00022927"/>
    </source>
</evidence>
<dbReference type="InterPro" id="IPR014908">
    <property type="entry name" value="Nucleoporin_Nup133/Nup155_N"/>
</dbReference>
<dbReference type="FunCoup" id="A0A316YNZ6">
    <property type="interactions" value="91"/>
</dbReference>
<dbReference type="Pfam" id="PF03177">
    <property type="entry name" value="Nucleoporin_C"/>
    <property type="match status" value="1"/>
</dbReference>
<feature type="coiled-coil region" evidence="8">
    <location>
        <begin position="1158"/>
        <end position="1189"/>
    </location>
</feature>
<keyword evidence="5" id="KW-0653">Protein transport</keyword>